<comment type="caution">
    <text evidence="1">The sequence shown here is derived from an EMBL/GenBank/DDBJ whole genome shotgun (WGS) entry which is preliminary data.</text>
</comment>
<dbReference type="Proteomes" id="UP001549164">
    <property type="component" value="Unassembled WGS sequence"/>
</dbReference>
<dbReference type="SUPFAM" id="SSF46689">
    <property type="entry name" value="Homeodomain-like"/>
    <property type="match status" value="1"/>
</dbReference>
<gene>
    <name evidence="1" type="ORF">ABID12_003854</name>
</gene>
<proteinExistence type="predicted"/>
<organism evidence="1 2">
    <name type="scientific">Martelella mangrovi</name>
    <dbReference type="NCBI Taxonomy" id="1397477"/>
    <lineage>
        <taxon>Bacteria</taxon>
        <taxon>Pseudomonadati</taxon>
        <taxon>Pseudomonadota</taxon>
        <taxon>Alphaproteobacteria</taxon>
        <taxon>Hyphomicrobiales</taxon>
        <taxon>Aurantimonadaceae</taxon>
        <taxon>Martelella</taxon>
    </lineage>
</organism>
<name>A0ABV2IGG8_9HYPH</name>
<evidence type="ECO:0000313" key="2">
    <source>
        <dbReference type="Proteomes" id="UP001549164"/>
    </source>
</evidence>
<reference evidence="1 2" key="1">
    <citation type="submission" date="2024-06" db="EMBL/GenBank/DDBJ databases">
        <title>Genomic Encyclopedia of Type Strains, Phase IV (KMG-IV): sequencing the most valuable type-strain genomes for metagenomic binning, comparative biology and taxonomic classification.</title>
        <authorList>
            <person name="Goeker M."/>
        </authorList>
    </citation>
    <scope>NUCLEOTIDE SEQUENCE [LARGE SCALE GENOMIC DNA]</scope>
    <source>
        <strain evidence="1 2">DSM 28102</strain>
    </source>
</reference>
<dbReference type="EMBL" id="JBEPLY010000017">
    <property type="protein sequence ID" value="MET3601891.1"/>
    <property type="molecule type" value="Genomic_DNA"/>
</dbReference>
<accession>A0ABV2IGG8</accession>
<dbReference type="InterPro" id="IPR009057">
    <property type="entry name" value="Homeodomain-like_sf"/>
</dbReference>
<dbReference type="InterPro" id="IPR036388">
    <property type="entry name" value="WH-like_DNA-bd_sf"/>
</dbReference>
<dbReference type="Gene3D" id="1.10.10.10">
    <property type="entry name" value="Winged helix-like DNA-binding domain superfamily/Winged helix DNA-binding domain"/>
    <property type="match status" value="1"/>
</dbReference>
<protein>
    <submittedName>
        <fullName evidence="1">Transposase</fullName>
    </submittedName>
</protein>
<evidence type="ECO:0000313" key="1">
    <source>
        <dbReference type="EMBL" id="MET3601891.1"/>
    </source>
</evidence>
<sequence>MNRMGFRFGLNCDSLGQRRFPMTRALSIDLRRRVTDAIAQGKSRRAAAEQFAISAATAVRLQKRLDETGSVEPSPMGRPKGGGKLAPYRAIIIAMVEARPDITMPDLAAFLMDEHGVSVDPFNLSKLLCRAGFSFKKNAAGLGERTR</sequence>
<keyword evidence="2" id="KW-1185">Reference proteome</keyword>